<organism evidence="1 2">
    <name type="scientific">Vigna unguiculata</name>
    <name type="common">Cowpea</name>
    <dbReference type="NCBI Taxonomy" id="3917"/>
    <lineage>
        <taxon>Eukaryota</taxon>
        <taxon>Viridiplantae</taxon>
        <taxon>Streptophyta</taxon>
        <taxon>Embryophyta</taxon>
        <taxon>Tracheophyta</taxon>
        <taxon>Spermatophyta</taxon>
        <taxon>Magnoliopsida</taxon>
        <taxon>eudicotyledons</taxon>
        <taxon>Gunneridae</taxon>
        <taxon>Pentapetalae</taxon>
        <taxon>rosids</taxon>
        <taxon>fabids</taxon>
        <taxon>Fabales</taxon>
        <taxon>Fabaceae</taxon>
        <taxon>Papilionoideae</taxon>
        <taxon>50 kb inversion clade</taxon>
        <taxon>NPAAA clade</taxon>
        <taxon>indigoferoid/millettioid clade</taxon>
        <taxon>Phaseoleae</taxon>
        <taxon>Vigna</taxon>
    </lineage>
</organism>
<keyword evidence="2" id="KW-1185">Reference proteome</keyword>
<sequence length="51" mass="5914">MNLSRSVEVPFSEDGDIIHCVNIYDQPTFDHPTFDHPTLKNHTIKKFNISN</sequence>
<protein>
    <recommendedName>
        <fullName evidence="3">Neprosin activation peptide domain-containing protein</fullName>
    </recommendedName>
</protein>
<evidence type="ECO:0000313" key="2">
    <source>
        <dbReference type="Proteomes" id="UP000501690"/>
    </source>
</evidence>
<dbReference type="AlphaFoldDB" id="A0A4D6M4Z7"/>
<gene>
    <name evidence="1" type="ORF">DEO72_LG6g363</name>
</gene>
<evidence type="ECO:0000313" key="1">
    <source>
        <dbReference type="EMBL" id="QCD95668.1"/>
    </source>
</evidence>
<evidence type="ECO:0008006" key="3">
    <source>
        <dbReference type="Google" id="ProtNLM"/>
    </source>
</evidence>
<proteinExistence type="predicted"/>
<accession>A0A4D6M4Z7</accession>
<name>A0A4D6M4Z7_VIGUN</name>
<dbReference type="EMBL" id="CP039350">
    <property type="protein sequence ID" value="QCD95668.1"/>
    <property type="molecule type" value="Genomic_DNA"/>
</dbReference>
<reference evidence="1 2" key="1">
    <citation type="submission" date="2019-04" db="EMBL/GenBank/DDBJ databases">
        <title>An improved genome assembly and genetic linkage map for asparagus bean, Vigna unguiculata ssp. sesquipedialis.</title>
        <authorList>
            <person name="Xia Q."/>
            <person name="Zhang R."/>
            <person name="Dong Y."/>
        </authorList>
    </citation>
    <scope>NUCLEOTIDE SEQUENCE [LARGE SCALE GENOMIC DNA]</scope>
    <source>
        <tissue evidence="1">Leaf</tissue>
    </source>
</reference>
<dbReference type="Proteomes" id="UP000501690">
    <property type="component" value="Linkage Group LG6"/>
</dbReference>